<reference evidence="1 2" key="1">
    <citation type="submission" date="2023-03" db="EMBL/GenBank/DDBJ databases">
        <title>High-quality genome of Scylla paramamosain provides insights in environmental adaptation.</title>
        <authorList>
            <person name="Zhang L."/>
        </authorList>
    </citation>
    <scope>NUCLEOTIDE SEQUENCE [LARGE SCALE GENOMIC DNA]</scope>
    <source>
        <strain evidence="1">LZ_2023a</strain>
        <tissue evidence="1">Muscle</tissue>
    </source>
</reference>
<proteinExistence type="predicted"/>
<dbReference type="EMBL" id="JARAKH010000003">
    <property type="protein sequence ID" value="KAK8405400.1"/>
    <property type="molecule type" value="Genomic_DNA"/>
</dbReference>
<sequence>MDRSRETGDEFKFSGHWYRRLHHLDVESLFMTERYTATLCTSVFSNPGGVASDTGIAPLSSLATLLVVTSRGSEESVSSGKVCWVRVRVGAGGEGEGEDERVGEGERLG</sequence>
<keyword evidence="2" id="KW-1185">Reference proteome</keyword>
<name>A0AAW0UZF4_SCYPA</name>
<evidence type="ECO:0000313" key="1">
    <source>
        <dbReference type="EMBL" id="KAK8405400.1"/>
    </source>
</evidence>
<organism evidence="1 2">
    <name type="scientific">Scylla paramamosain</name>
    <name type="common">Mud crab</name>
    <dbReference type="NCBI Taxonomy" id="85552"/>
    <lineage>
        <taxon>Eukaryota</taxon>
        <taxon>Metazoa</taxon>
        <taxon>Ecdysozoa</taxon>
        <taxon>Arthropoda</taxon>
        <taxon>Crustacea</taxon>
        <taxon>Multicrustacea</taxon>
        <taxon>Malacostraca</taxon>
        <taxon>Eumalacostraca</taxon>
        <taxon>Eucarida</taxon>
        <taxon>Decapoda</taxon>
        <taxon>Pleocyemata</taxon>
        <taxon>Brachyura</taxon>
        <taxon>Eubrachyura</taxon>
        <taxon>Portunoidea</taxon>
        <taxon>Portunidae</taxon>
        <taxon>Portuninae</taxon>
        <taxon>Scylla</taxon>
    </lineage>
</organism>
<dbReference type="AlphaFoldDB" id="A0AAW0UZF4"/>
<protein>
    <submittedName>
        <fullName evidence="1">Uncharacterized protein</fullName>
    </submittedName>
</protein>
<evidence type="ECO:0000313" key="2">
    <source>
        <dbReference type="Proteomes" id="UP001487740"/>
    </source>
</evidence>
<gene>
    <name evidence="1" type="ORF">O3P69_001739</name>
</gene>
<accession>A0AAW0UZF4</accession>
<dbReference type="Proteomes" id="UP001487740">
    <property type="component" value="Unassembled WGS sequence"/>
</dbReference>
<comment type="caution">
    <text evidence="1">The sequence shown here is derived from an EMBL/GenBank/DDBJ whole genome shotgun (WGS) entry which is preliminary data.</text>
</comment>